<sequence>MLLFTILAVLVLGIMCFLMIIMRMHIKRFAYNVTQDYRYDCLPQHFVARLEGGVIKLPQEVDINDTVLAAVSVETSLLGKWLLPYIKIETRKGIWKHYIEFGGRGVRYLNFSDMFDAESREIFLRGRRVSLKNQEVRLTVYPRMSLDDKKILVLAPHADDAELAAYGLYEKYAANAMVVTVTASEAGRFHYENLFCKQCPTETKEQYLEKGRMRVWNSLTVPLLAGVSSENILQLGFFDTTLKTLYNHPEREIPSAKLETADVGIFRRANKSAISEGLHGGSNWHDLVDNMAYVIESFRPDVIVTPSPNIDVHTDHQCTTIAAVEALRKLNYTNGSLFLYTVHYLTDDYPLGNVGAALSLPPFFSEEDSSDMLYFHSIYSHPVDKKTQNHKLLALDAMNDIRPNARNYMDWKYVLRKGLSLLYHDITSIHADLVNRFVRSNEFFYVVPVSDVHNQETYQKIISRGGKNHLH</sequence>
<feature type="transmembrane region" description="Helical" evidence="1">
    <location>
        <begin position="6"/>
        <end position="22"/>
    </location>
</feature>
<dbReference type="InterPro" id="IPR024078">
    <property type="entry name" value="LmbE-like_dom_sf"/>
</dbReference>
<dbReference type="Pfam" id="PF02585">
    <property type="entry name" value="PIG-L"/>
    <property type="match status" value="1"/>
</dbReference>
<name>A0A2I1X964_NEISI</name>
<dbReference type="AlphaFoldDB" id="A0A2I1X964"/>
<dbReference type="SUPFAM" id="SSF102588">
    <property type="entry name" value="LmbE-like"/>
    <property type="match status" value="1"/>
</dbReference>
<gene>
    <name evidence="2" type="ORF">CYK00_12290</name>
</gene>
<evidence type="ECO:0000313" key="2">
    <source>
        <dbReference type="EMBL" id="PLA39133.1"/>
    </source>
</evidence>
<proteinExistence type="predicted"/>
<comment type="caution">
    <text evidence="2">The sequence shown here is derived from an EMBL/GenBank/DDBJ whole genome shotgun (WGS) entry which is preliminary data.</text>
</comment>
<keyword evidence="1" id="KW-0472">Membrane</keyword>
<accession>A0A2I1X964</accession>
<dbReference type="InterPro" id="IPR003737">
    <property type="entry name" value="GlcNAc_PI_deacetylase-related"/>
</dbReference>
<dbReference type="EMBL" id="PKJO01000032">
    <property type="protein sequence ID" value="PLA39133.1"/>
    <property type="molecule type" value="Genomic_DNA"/>
</dbReference>
<dbReference type="RefSeq" id="WP_101810961.1">
    <property type="nucleotide sequence ID" value="NZ_PKJO01000032.1"/>
</dbReference>
<protein>
    <submittedName>
        <fullName evidence="2">PIG-L family deacetylase</fullName>
    </submittedName>
</protein>
<reference evidence="2 3" key="1">
    <citation type="submission" date="2017-12" db="EMBL/GenBank/DDBJ databases">
        <title>Phylogenetic diversity of female urinary microbiome.</title>
        <authorList>
            <person name="Thomas-White K."/>
            <person name="Wolfe A.J."/>
        </authorList>
    </citation>
    <scope>NUCLEOTIDE SEQUENCE [LARGE SCALE GENOMIC DNA]</scope>
    <source>
        <strain evidence="2 3">UMB0321</strain>
    </source>
</reference>
<dbReference type="Gene3D" id="3.40.50.10320">
    <property type="entry name" value="LmbE-like"/>
    <property type="match status" value="1"/>
</dbReference>
<keyword evidence="1" id="KW-1133">Transmembrane helix</keyword>
<organism evidence="2 3">
    <name type="scientific">Neisseria sicca</name>
    <dbReference type="NCBI Taxonomy" id="490"/>
    <lineage>
        <taxon>Bacteria</taxon>
        <taxon>Pseudomonadati</taxon>
        <taxon>Pseudomonadota</taxon>
        <taxon>Betaproteobacteria</taxon>
        <taxon>Neisseriales</taxon>
        <taxon>Neisseriaceae</taxon>
        <taxon>Neisseria</taxon>
    </lineage>
</organism>
<keyword evidence="1" id="KW-0812">Transmembrane</keyword>
<evidence type="ECO:0000256" key="1">
    <source>
        <dbReference type="SAM" id="Phobius"/>
    </source>
</evidence>
<evidence type="ECO:0000313" key="3">
    <source>
        <dbReference type="Proteomes" id="UP000234767"/>
    </source>
</evidence>
<dbReference type="Proteomes" id="UP000234767">
    <property type="component" value="Unassembled WGS sequence"/>
</dbReference>